<feature type="region of interest" description="Disordered" evidence="1">
    <location>
        <begin position="299"/>
        <end position="340"/>
    </location>
</feature>
<feature type="region of interest" description="Disordered" evidence="1">
    <location>
        <begin position="157"/>
        <end position="211"/>
    </location>
</feature>
<reference evidence="2" key="1">
    <citation type="submission" date="2019-08" db="EMBL/GenBank/DDBJ databases">
        <authorList>
            <person name="Kucharzyk K."/>
            <person name="Murdoch R.W."/>
            <person name="Higgins S."/>
            <person name="Loffler F."/>
        </authorList>
    </citation>
    <scope>NUCLEOTIDE SEQUENCE</scope>
</reference>
<evidence type="ECO:0000313" key="2">
    <source>
        <dbReference type="EMBL" id="MPL86935.1"/>
    </source>
</evidence>
<name>A0A644V7B3_9ZZZZ</name>
<feature type="region of interest" description="Disordered" evidence="1">
    <location>
        <begin position="1"/>
        <end position="22"/>
    </location>
</feature>
<evidence type="ECO:0000256" key="1">
    <source>
        <dbReference type="SAM" id="MobiDB-lite"/>
    </source>
</evidence>
<accession>A0A644V7B3</accession>
<organism evidence="2">
    <name type="scientific">bioreactor metagenome</name>
    <dbReference type="NCBI Taxonomy" id="1076179"/>
    <lineage>
        <taxon>unclassified sequences</taxon>
        <taxon>metagenomes</taxon>
        <taxon>ecological metagenomes</taxon>
    </lineage>
</organism>
<protein>
    <submittedName>
        <fullName evidence="2">Uncharacterized protein</fullName>
    </submittedName>
</protein>
<proteinExistence type="predicted"/>
<feature type="compositionally biased region" description="Basic and acidic residues" evidence="1">
    <location>
        <begin position="1"/>
        <end position="17"/>
    </location>
</feature>
<dbReference type="EMBL" id="VSSQ01000230">
    <property type="protein sequence ID" value="MPL86935.1"/>
    <property type="molecule type" value="Genomic_DNA"/>
</dbReference>
<dbReference type="AlphaFoldDB" id="A0A644V7B3"/>
<comment type="caution">
    <text evidence="2">The sequence shown here is derived from an EMBL/GenBank/DDBJ whole genome shotgun (WGS) entry which is preliminary data.</text>
</comment>
<gene>
    <name evidence="2" type="ORF">SDC9_32922</name>
</gene>
<sequence>MPSKMDKTDIKPDDKNKPVKNKLVIKDSKQKELLRKSGLAAAIFGLGAAGAFGLSFSEISDELPVQDQPDDQDEVAIYTDAPMALHVNDEMSFGVAFAAARAEVGPGGFFVWHDRVFNTYNEEEWRALSDQDKADYWSSVALQEDAVVAGVSEGNDVSAGFAEPTDTVDQEISGGPENAPDPVSPASGIANPYDGVNEDGGSPDIQDGNQPEASAEWIPIDINGDGIIEALASDADGDGLADAVLIDTDGNAVPDVVLVNSDGMPGLDMAMIDPSGSGDFESAELVMLQEEVIIDLTGENDQSSIGAEINGGEYTDNQEPMPDIDNDADVSDFDDPSLLS</sequence>
<feature type="compositionally biased region" description="Acidic residues" evidence="1">
    <location>
        <begin position="322"/>
        <end position="340"/>
    </location>
</feature>